<feature type="region of interest" description="Disordered" evidence="1">
    <location>
        <begin position="161"/>
        <end position="181"/>
    </location>
</feature>
<feature type="region of interest" description="Disordered" evidence="1">
    <location>
        <begin position="373"/>
        <end position="442"/>
    </location>
</feature>
<organism evidence="2 3">
    <name type="scientific">Aspergillus saccharolyticus JOP 1030-1</name>
    <dbReference type="NCBI Taxonomy" id="1450539"/>
    <lineage>
        <taxon>Eukaryota</taxon>
        <taxon>Fungi</taxon>
        <taxon>Dikarya</taxon>
        <taxon>Ascomycota</taxon>
        <taxon>Pezizomycotina</taxon>
        <taxon>Eurotiomycetes</taxon>
        <taxon>Eurotiomycetidae</taxon>
        <taxon>Eurotiales</taxon>
        <taxon>Aspergillaceae</taxon>
        <taxon>Aspergillus</taxon>
        <taxon>Aspergillus subgen. Circumdati</taxon>
    </lineage>
</organism>
<feature type="compositionally biased region" description="Polar residues" evidence="1">
    <location>
        <begin position="343"/>
        <end position="357"/>
    </location>
</feature>
<name>A0A318ZGA4_9EURO</name>
<feature type="compositionally biased region" description="Polar residues" evidence="1">
    <location>
        <begin position="423"/>
        <end position="442"/>
    </location>
</feature>
<feature type="compositionally biased region" description="Polar residues" evidence="1">
    <location>
        <begin position="323"/>
        <end position="335"/>
    </location>
</feature>
<dbReference type="AlphaFoldDB" id="A0A318ZGA4"/>
<accession>A0A318ZGA4</accession>
<dbReference type="Proteomes" id="UP000248349">
    <property type="component" value="Unassembled WGS sequence"/>
</dbReference>
<feature type="compositionally biased region" description="Polar residues" evidence="1">
    <location>
        <begin position="377"/>
        <end position="397"/>
    </location>
</feature>
<keyword evidence="3" id="KW-1185">Reference proteome</keyword>
<dbReference type="GeneID" id="37077563"/>
<evidence type="ECO:0000313" key="2">
    <source>
        <dbReference type="EMBL" id="PYH46586.1"/>
    </source>
</evidence>
<dbReference type="RefSeq" id="XP_025432568.1">
    <property type="nucleotide sequence ID" value="XM_025576334.1"/>
</dbReference>
<evidence type="ECO:0000256" key="1">
    <source>
        <dbReference type="SAM" id="MobiDB-lite"/>
    </source>
</evidence>
<dbReference type="OrthoDB" id="4509088at2759"/>
<sequence>MTELRCEVKRCLQRLESLLRINGDNDISDRIREIRQASDPLISLRQLFSDVVQRRNTPTENETECMNFYRDFQSADGPLSTKQVESLTAVTKRWKLDKEYVQSLKTCAELWCKYPILFWLGLPDKEPTRRCINELQRADQIDSTKRRVLLVMLSEEVERQRVNNQTQRRRRKRADHQAKKASSYARDSVDSLCKCLYPQMKREMLKTKKSQISLYAGYGWKWSQLHPNAYVLSLPNIDINRYERKCWTWIEFEAINAFMHTLPQVEVAQPLENAWNAMTKFYRSGDLFSKGNQIYADLRGDLGIASDDMLISVVAGALPYPTDVSSSKNWKSLQQAPGDLDSETNTSPEIDSNSAHELNSELGHTSELGEFSRHTSNEVPTTQGRSSFTGNPFNTSEPPGANTVARRSQTPVQEAGGNMLRDFNNSNIPEQPQRTSQSMTVASQAVEEDPDANISAACITPQRLVELSLYFFARQEADDTHDH</sequence>
<evidence type="ECO:0000313" key="3">
    <source>
        <dbReference type="Proteomes" id="UP000248349"/>
    </source>
</evidence>
<protein>
    <submittedName>
        <fullName evidence="2">Uncharacterized protein</fullName>
    </submittedName>
</protein>
<feature type="region of interest" description="Disordered" evidence="1">
    <location>
        <begin position="323"/>
        <end position="358"/>
    </location>
</feature>
<proteinExistence type="predicted"/>
<reference evidence="2 3" key="1">
    <citation type="submission" date="2016-12" db="EMBL/GenBank/DDBJ databases">
        <title>The genomes of Aspergillus section Nigri reveals drivers in fungal speciation.</title>
        <authorList>
            <consortium name="DOE Joint Genome Institute"/>
            <person name="Vesth T.C."/>
            <person name="Nybo J."/>
            <person name="Theobald S."/>
            <person name="Brandl J."/>
            <person name="Frisvad J.C."/>
            <person name="Nielsen K.F."/>
            <person name="Lyhne E.K."/>
            <person name="Kogle M.E."/>
            <person name="Kuo A."/>
            <person name="Riley R."/>
            <person name="Clum A."/>
            <person name="Nolan M."/>
            <person name="Lipzen A."/>
            <person name="Salamov A."/>
            <person name="Henrissat B."/>
            <person name="Wiebenga A."/>
            <person name="De Vries R.P."/>
            <person name="Grigoriev I.V."/>
            <person name="Mortensen U.H."/>
            <person name="Andersen M.R."/>
            <person name="Baker S.E."/>
        </authorList>
    </citation>
    <scope>NUCLEOTIDE SEQUENCE [LARGE SCALE GENOMIC DNA]</scope>
    <source>
        <strain evidence="2 3">JOP 1030-1</strain>
    </source>
</reference>
<dbReference type="EMBL" id="KZ821227">
    <property type="protein sequence ID" value="PYH46586.1"/>
    <property type="molecule type" value="Genomic_DNA"/>
</dbReference>
<gene>
    <name evidence="2" type="ORF">BP01DRAFT_364752</name>
</gene>